<dbReference type="Proteomes" id="UP001329313">
    <property type="component" value="Chromosome"/>
</dbReference>
<keyword evidence="1" id="KW-0472">Membrane</keyword>
<keyword evidence="1" id="KW-1133">Transmembrane helix</keyword>
<organism evidence="2 3">
    <name type="scientific">Microbacterium limosum</name>
    <dbReference type="NCBI Taxonomy" id="3079935"/>
    <lineage>
        <taxon>Bacteria</taxon>
        <taxon>Bacillati</taxon>
        <taxon>Actinomycetota</taxon>
        <taxon>Actinomycetes</taxon>
        <taxon>Micrococcales</taxon>
        <taxon>Microbacteriaceae</taxon>
        <taxon>Microbacterium</taxon>
    </lineage>
</organism>
<dbReference type="RefSeq" id="WP_330170348.1">
    <property type="nucleotide sequence ID" value="NZ_CP137080.1"/>
</dbReference>
<protein>
    <submittedName>
        <fullName evidence="2">Uncharacterized protein</fullName>
    </submittedName>
</protein>
<sequence>MVAVWFARILGLVLLALSIVGFFVDGHLFGVVTVDLALDISRLVHGVLLCIAGFAGVNRMVRNLILGIVATTYLLSALTWFMDREVYGLACFGASRRPSRAG</sequence>
<feature type="transmembrane region" description="Helical" evidence="1">
    <location>
        <begin position="36"/>
        <end position="57"/>
    </location>
</feature>
<keyword evidence="3" id="KW-1185">Reference proteome</keyword>
<name>A0AAU0MFJ7_9MICO</name>
<reference evidence="2 3" key="1">
    <citation type="submission" date="2023-10" db="EMBL/GenBank/DDBJ databases">
        <title>Y20.</title>
        <authorList>
            <person name="Zhang G."/>
            <person name="Ding Y."/>
        </authorList>
    </citation>
    <scope>NUCLEOTIDE SEQUENCE [LARGE SCALE GENOMIC DNA]</scope>
    <source>
        <strain evidence="2 3">Y20</strain>
    </source>
</reference>
<proteinExistence type="predicted"/>
<dbReference type="EMBL" id="CP137080">
    <property type="protein sequence ID" value="WOQ69217.1"/>
    <property type="molecule type" value="Genomic_DNA"/>
</dbReference>
<keyword evidence="1" id="KW-0812">Transmembrane</keyword>
<accession>A0AAU0MFJ7</accession>
<dbReference type="AlphaFoldDB" id="A0AAU0MFJ7"/>
<evidence type="ECO:0000313" key="3">
    <source>
        <dbReference type="Proteomes" id="UP001329313"/>
    </source>
</evidence>
<dbReference type="KEGG" id="mliy:RYJ27_11000"/>
<gene>
    <name evidence="2" type="ORF">RYJ27_11000</name>
</gene>
<evidence type="ECO:0000256" key="1">
    <source>
        <dbReference type="SAM" id="Phobius"/>
    </source>
</evidence>
<feature type="transmembrane region" description="Helical" evidence="1">
    <location>
        <begin position="5"/>
        <end position="24"/>
    </location>
</feature>
<feature type="transmembrane region" description="Helical" evidence="1">
    <location>
        <begin position="64"/>
        <end position="82"/>
    </location>
</feature>
<evidence type="ECO:0000313" key="2">
    <source>
        <dbReference type="EMBL" id="WOQ69217.1"/>
    </source>
</evidence>